<protein>
    <submittedName>
        <fullName evidence="1">Uncharacterized protein</fullName>
    </submittedName>
</protein>
<name>A0A6M3LR28_9ZZZZ</name>
<proteinExistence type="predicted"/>
<reference evidence="1" key="1">
    <citation type="submission" date="2020-03" db="EMBL/GenBank/DDBJ databases">
        <title>The deep terrestrial virosphere.</title>
        <authorList>
            <person name="Holmfeldt K."/>
            <person name="Nilsson E."/>
            <person name="Simone D."/>
            <person name="Lopez-Fernandez M."/>
            <person name="Wu X."/>
            <person name="de Brujin I."/>
            <person name="Lundin D."/>
            <person name="Andersson A."/>
            <person name="Bertilsson S."/>
            <person name="Dopson M."/>
        </authorList>
    </citation>
    <scope>NUCLEOTIDE SEQUENCE</scope>
    <source>
        <strain evidence="1">MM415B06482</strain>
    </source>
</reference>
<dbReference type="EMBL" id="MT143474">
    <property type="protein sequence ID" value="QJA97223.1"/>
    <property type="molecule type" value="Genomic_DNA"/>
</dbReference>
<accession>A0A6M3LR28</accession>
<sequence>MNPNLAFDTSKPHLAFSLDTHEDEAAARFAKRYGQPPEFIFEEQGNLWVGPLPKREEHATVTD</sequence>
<organism evidence="1">
    <name type="scientific">viral metagenome</name>
    <dbReference type="NCBI Taxonomy" id="1070528"/>
    <lineage>
        <taxon>unclassified sequences</taxon>
        <taxon>metagenomes</taxon>
        <taxon>organismal metagenomes</taxon>
    </lineage>
</organism>
<evidence type="ECO:0000313" key="1">
    <source>
        <dbReference type="EMBL" id="QJA97223.1"/>
    </source>
</evidence>
<dbReference type="AlphaFoldDB" id="A0A6M3LR28"/>
<gene>
    <name evidence="1" type="ORF">MM415B06482_0004</name>
</gene>